<evidence type="ECO:0000256" key="3">
    <source>
        <dbReference type="ARBA" id="ARBA00022827"/>
    </source>
</evidence>
<dbReference type="GO" id="GO:0005737">
    <property type="term" value="C:cytoplasm"/>
    <property type="evidence" value="ECO:0007669"/>
    <property type="project" value="TreeGrafter"/>
</dbReference>
<accession>A0A8K1C6L1</accession>
<keyword evidence="2" id="KW-0285">Flavoprotein</keyword>
<name>A0A8K1C6L1_PYTOL</name>
<reference evidence="6" key="1">
    <citation type="submission" date="2019-03" db="EMBL/GenBank/DDBJ databases">
        <title>Long read genome sequence of the mycoparasitic Pythium oligandrum ATCC 38472 isolated from sugarbeet rhizosphere.</title>
        <authorList>
            <person name="Gaulin E."/>
        </authorList>
    </citation>
    <scope>NUCLEOTIDE SEQUENCE</scope>
    <source>
        <strain evidence="6">ATCC 38472_TT</strain>
    </source>
</reference>
<protein>
    <recommendedName>
        <fullName evidence="5">FAD/NAD(P)-binding domain-containing protein</fullName>
    </recommendedName>
</protein>
<sequence length="391" mass="42957">MARIVIIGAGYAGWSVAKTLASSLRSSDATEVVLLEKSKFFYHAVGAPRAYVDAEYAAKMFIPYDNAIPQTEFVRRVRAVATGISASKKEVMYQVIGDDDQPATETKTMTFDFLVLAMGSSHTAPIKEAPANFSPEHTKQQLKQIRSQLVEAESILIVGGGGVGCEVAGEVATYFPNKKVTLLHSHERLCSSNGLTDKFHEYLMHSLEKLKVNVILGERLIERLTDNSFGRRTLMTHMGTAIESDVQLLCSGFNPLSELMRAMDESLVDDNGRVRVNASLQLDASKYPHIFALGDLNNHPAPKSAGSAYRQGEFVAKELMAFIRNKQHEVTRVFPCPSTQSITLSLGPNGGVSQLPVFGGIVFGDLLTRWVKSRDLHVGVIRWVFRAPANK</sequence>
<dbReference type="InterPro" id="IPR023753">
    <property type="entry name" value="FAD/NAD-binding_dom"/>
</dbReference>
<comment type="similarity">
    <text evidence="1">Belongs to the FAD-dependent oxidoreductase family.</text>
</comment>
<evidence type="ECO:0000313" key="7">
    <source>
        <dbReference type="Proteomes" id="UP000794436"/>
    </source>
</evidence>
<gene>
    <name evidence="6" type="ORF">Poli38472_003474</name>
</gene>
<evidence type="ECO:0000256" key="2">
    <source>
        <dbReference type="ARBA" id="ARBA00022630"/>
    </source>
</evidence>
<dbReference type="Gene3D" id="3.50.50.100">
    <property type="match status" value="1"/>
</dbReference>
<dbReference type="PANTHER" id="PTHR43735">
    <property type="entry name" value="APOPTOSIS-INDUCING FACTOR 1"/>
    <property type="match status" value="1"/>
</dbReference>
<keyword evidence="3" id="KW-0274">FAD</keyword>
<dbReference type="EMBL" id="SPLM01000144">
    <property type="protein sequence ID" value="TMW57549.1"/>
    <property type="molecule type" value="Genomic_DNA"/>
</dbReference>
<dbReference type="InterPro" id="IPR036188">
    <property type="entry name" value="FAD/NAD-bd_sf"/>
</dbReference>
<dbReference type="OrthoDB" id="202203at2759"/>
<dbReference type="Proteomes" id="UP000794436">
    <property type="component" value="Unassembled WGS sequence"/>
</dbReference>
<comment type="caution">
    <text evidence="6">The sequence shown here is derived from an EMBL/GenBank/DDBJ whole genome shotgun (WGS) entry which is preliminary data.</text>
</comment>
<keyword evidence="4" id="KW-0560">Oxidoreductase</keyword>
<dbReference type="PANTHER" id="PTHR43735:SF3">
    <property type="entry name" value="FERROPTOSIS SUPPRESSOR PROTEIN 1"/>
    <property type="match status" value="1"/>
</dbReference>
<dbReference type="GO" id="GO:0004174">
    <property type="term" value="F:electron-transferring-flavoprotein dehydrogenase activity"/>
    <property type="evidence" value="ECO:0007669"/>
    <property type="project" value="TreeGrafter"/>
</dbReference>
<keyword evidence="7" id="KW-1185">Reference proteome</keyword>
<proteinExistence type="inferred from homology"/>
<evidence type="ECO:0000259" key="5">
    <source>
        <dbReference type="Pfam" id="PF07992"/>
    </source>
</evidence>
<dbReference type="SUPFAM" id="SSF51905">
    <property type="entry name" value="FAD/NAD(P)-binding domain"/>
    <property type="match status" value="1"/>
</dbReference>
<feature type="domain" description="FAD/NAD(P)-binding" evidence="5">
    <location>
        <begin position="3"/>
        <end position="312"/>
    </location>
</feature>
<evidence type="ECO:0000256" key="1">
    <source>
        <dbReference type="ARBA" id="ARBA00006442"/>
    </source>
</evidence>
<dbReference type="PRINTS" id="PR00368">
    <property type="entry name" value="FADPNR"/>
</dbReference>
<organism evidence="6 7">
    <name type="scientific">Pythium oligandrum</name>
    <name type="common">Mycoparasitic fungus</name>
    <dbReference type="NCBI Taxonomy" id="41045"/>
    <lineage>
        <taxon>Eukaryota</taxon>
        <taxon>Sar</taxon>
        <taxon>Stramenopiles</taxon>
        <taxon>Oomycota</taxon>
        <taxon>Peronosporomycetes</taxon>
        <taxon>Pythiales</taxon>
        <taxon>Pythiaceae</taxon>
        <taxon>Pythium</taxon>
    </lineage>
</organism>
<evidence type="ECO:0000313" key="6">
    <source>
        <dbReference type="EMBL" id="TMW57549.1"/>
    </source>
</evidence>
<dbReference type="Pfam" id="PF07992">
    <property type="entry name" value="Pyr_redox_2"/>
    <property type="match status" value="1"/>
</dbReference>
<dbReference type="PRINTS" id="PR00411">
    <property type="entry name" value="PNDRDTASEI"/>
</dbReference>
<dbReference type="AlphaFoldDB" id="A0A8K1C6L1"/>
<evidence type="ECO:0000256" key="4">
    <source>
        <dbReference type="ARBA" id="ARBA00023002"/>
    </source>
</evidence>
<dbReference type="GO" id="GO:0050660">
    <property type="term" value="F:flavin adenine dinucleotide binding"/>
    <property type="evidence" value="ECO:0007669"/>
    <property type="project" value="TreeGrafter"/>
</dbReference>